<dbReference type="EC" id="3.2.1.22" evidence="2"/>
<keyword evidence="2" id="KW-0378">Hydrolase</keyword>
<dbReference type="InterPro" id="IPR031704">
    <property type="entry name" value="Glyco_hydro_36_N"/>
</dbReference>
<name>A0A4U9WFV0_SERFO</name>
<dbReference type="EMBL" id="CABEEZ010000150">
    <property type="protein sequence ID" value="VTR58047.1"/>
    <property type="molecule type" value="Genomic_DNA"/>
</dbReference>
<accession>A0A4U9WFV0</accession>
<dbReference type="AlphaFoldDB" id="A0A4U9WFV0"/>
<organism evidence="2">
    <name type="scientific">Serratia fonticola</name>
    <dbReference type="NCBI Taxonomy" id="47917"/>
    <lineage>
        <taxon>Bacteria</taxon>
        <taxon>Pseudomonadati</taxon>
        <taxon>Pseudomonadota</taxon>
        <taxon>Gammaproteobacteria</taxon>
        <taxon>Enterobacterales</taxon>
        <taxon>Yersiniaceae</taxon>
        <taxon>Serratia</taxon>
    </lineage>
</organism>
<feature type="domain" description="Glycosyl hydrolase family 36 N-terminal" evidence="1">
    <location>
        <begin position="24"/>
        <end position="229"/>
    </location>
</feature>
<evidence type="ECO:0000313" key="2">
    <source>
        <dbReference type="EMBL" id="VTR58047.1"/>
    </source>
</evidence>
<dbReference type="InterPro" id="IPR038417">
    <property type="entry name" value="Alpga-gal_N_sf"/>
</dbReference>
<dbReference type="Pfam" id="PF16875">
    <property type="entry name" value="Glyco_hydro_36N"/>
    <property type="match status" value="1"/>
</dbReference>
<sequence>MEPTIVRLTSPTTDVIVRCQPFAEILYWGPHLSGFMPEDILTLSRAVPNGRLDVDTPLTLAAESGRGLFGSPGVEGHRDGYDWSPVFTTSEITHQDNQLLILAEDPQAGLQLRSELQLDSASGVLKMRHTLINHHAARYWVNRLALTLPLPERAGEVMAFHGRWIREFQPHRVTLEHGGYLQENRRGRSSHEYFPGMMVGSRGFSEQQGEVWGIHLGWSGNHRLRADVKNRWPPPVAGRGPVSARRAGAGRRGQSKYALAVCCQLSHGSECAQPAVSPLCPPEYPALP</sequence>
<keyword evidence="2" id="KW-0326">Glycosidase</keyword>
<evidence type="ECO:0000259" key="1">
    <source>
        <dbReference type="Pfam" id="PF16875"/>
    </source>
</evidence>
<protein>
    <submittedName>
        <fullName evidence="2">Alpha-galactosidase</fullName>
        <ecNumber evidence="2">3.2.1.22</ecNumber>
    </submittedName>
</protein>
<dbReference type="Gene3D" id="2.70.98.60">
    <property type="entry name" value="alpha-galactosidase from lactobacil brevis"/>
    <property type="match status" value="1"/>
</dbReference>
<reference evidence="2" key="1">
    <citation type="submission" date="2019-05" db="EMBL/GenBank/DDBJ databases">
        <authorList>
            <consortium name="Pathogen Informatics"/>
        </authorList>
    </citation>
    <scope>NUCLEOTIDE SEQUENCE [LARGE SCALE GENOMIC DNA]</scope>
    <source>
        <strain evidence="2">NCTC12965</strain>
    </source>
</reference>
<dbReference type="GO" id="GO:0004557">
    <property type="term" value="F:alpha-galactosidase activity"/>
    <property type="evidence" value="ECO:0007669"/>
    <property type="project" value="UniProtKB-EC"/>
</dbReference>
<proteinExistence type="predicted"/>
<gene>
    <name evidence="2" type="primary">rafA_3</name>
    <name evidence="2" type="ORF">NCTC12965_07604</name>
</gene>